<dbReference type="Proteomes" id="UP001500298">
    <property type="component" value="Unassembled WGS sequence"/>
</dbReference>
<feature type="domain" description="EamA" evidence="9">
    <location>
        <begin position="78"/>
        <end position="208"/>
    </location>
</feature>
<evidence type="ECO:0000256" key="7">
    <source>
        <dbReference type="ARBA" id="ARBA00023136"/>
    </source>
</evidence>
<dbReference type="EMBL" id="BAABJX010000064">
    <property type="protein sequence ID" value="GAA4850335.1"/>
    <property type="molecule type" value="Genomic_DNA"/>
</dbReference>
<evidence type="ECO:0000256" key="8">
    <source>
        <dbReference type="SAM" id="Phobius"/>
    </source>
</evidence>
<protein>
    <recommendedName>
        <fullName evidence="9">EamA domain-containing protein</fullName>
    </recommendedName>
</protein>
<dbReference type="PANTHER" id="PTHR32322:SF2">
    <property type="entry name" value="EAMA DOMAIN-CONTAINING PROTEIN"/>
    <property type="match status" value="1"/>
</dbReference>
<feature type="transmembrane region" description="Helical" evidence="8">
    <location>
        <begin position="167"/>
        <end position="187"/>
    </location>
</feature>
<dbReference type="PANTHER" id="PTHR32322">
    <property type="entry name" value="INNER MEMBRANE TRANSPORTER"/>
    <property type="match status" value="1"/>
</dbReference>
<sequence>MIVTALLISFNWGIYIWGVNSGHTVDVSLGYFINPLVSVFLGMIFFKERLSPLKWIALVLALMGVGYQTYAYGQLPWIAVCLALSFGLYGMFKKKYAMDSMGSLMGETMLITPLALGTILYLSFKGESGLFTLGATTDIMLLLSGIVTSVPLFLFAEGAKKIPLSAVGFLQYIAPSLMLSIGVFFFGENFTETDAISFTLIWCGLLIYTYAAVRGYRKQRKQKVARV</sequence>
<reference evidence="11" key="1">
    <citation type="journal article" date="2019" name="Int. J. Syst. Evol. Microbiol.">
        <title>The Global Catalogue of Microorganisms (GCM) 10K type strain sequencing project: providing services to taxonomists for standard genome sequencing and annotation.</title>
        <authorList>
            <consortium name="The Broad Institute Genomics Platform"/>
            <consortium name="The Broad Institute Genome Sequencing Center for Infectious Disease"/>
            <person name="Wu L."/>
            <person name="Ma J."/>
        </authorList>
    </citation>
    <scope>NUCLEOTIDE SEQUENCE [LARGE SCALE GENOMIC DNA]</scope>
    <source>
        <strain evidence="11">JCM 18326</strain>
    </source>
</reference>
<keyword evidence="11" id="KW-1185">Reference proteome</keyword>
<evidence type="ECO:0000256" key="5">
    <source>
        <dbReference type="ARBA" id="ARBA00022692"/>
    </source>
</evidence>
<evidence type="ECO:0000313" key="11">
    <source>
        <dbReference type="Proteomes" id="UP001500298"/>
    </source>
</evidence>
<accession>A0ABP9DLN5</accession>
<proteinExistence type="inferred from homology"/>
<dbReference type="InterPro" id="IPR050638">
    <property type="entry name" value="AA-Vitamin_Transporters"/>
</dbReference>
<keyword evidence="6 8" id="KW-1133">Transmembrane helix</keyword>
<gene>
    <name evidence="10" type="ORF">GCM10023331_38720</name>
</gene>
<name>A0ABP9DLN5_9BACT</name>
<evidence type="ECO:0000256" key="4">
    <source>
        <dbReference type="ARBA" id="ARBA00022475"/>
    </source>
</evidence>
<evidence type="ECO:0000313" key="10">
    <source>
        <dbReference type="EMBL" id="GAA4850335.1"/>
    </source>
</evidence>
<organism evidence="10 11">
    <name type="scientific">Algivirga pacifica</name>
    <dbReference type="NCBI Taxonomy" id="1162670"/>
    <lineage>
        <taxon>Bacteria</taxon>
        <taxon>Pseudomonadati</taxon>
        <taxon>Bacteroidota</taxon>
        <taxon>Cytophagia</taxon>
        <taxon>Cytophagales</taxon>
        <taxon>Flammeovirgaceae</taxon>
        <taxon>Algivirga</taxon>
    </lineage>
</organism>
<comment type="caution">
    <text evidence="10">The sequence shown here is derived from an EMBL/GenBank/DDBJ whole genome shotgun (WGS) entry which is preliminary data.</text>
</comment>
<comment type="similarity">
    <text evidence="2">Belongs to the EamA transporter family.</text>
</comment>
<feature type="transmembrane region" description="Helical" evidence="8">
    <location>
        <begin position="53"/>
        <end position="70"/>
    </location>
</feature>
<dbReference type="InterPro" id="IPR004626">
    <property type="entry name" value="RarD"/>
</dbReference>
<comment type="subcellular location">
    <subcellularLocation>
        <location evidence="1">Cell membrane</location>
        <topology evidence="1">Multi-pass membrane protein</topology>
    </subcellularLocation>
</comment>
<keyword evidence="5 8" id="KW-0812">Transmembrane</keyword>
<feature type="transmembrane region" description="Helical" evidence="8">
    <location>
        <begin position="76"/>
        <end position="92"/>
    </location>
</feature>
<feature type="domain" description="EamA" evidence="9">
    <location>
        <begin position="3"/>
        <end position="65"/>
    </location>
</feature>
<dbReference type="InterPro" id="IPR000620">
    <property type="entry name" value="EamA_dom"/>
</dbReference>
<evidence type="ECO:0000256" key="2">
    <source>
        <dbReference type="ARBA" id="ARBA00007362"/>
    </source>
</evidence>
<feature type="transmembrane region" description="Helical" evidence="8">
    <location>
        <begin position="130"/>
        <end position="155"/>
    </location>
</feature>
<dbReference type="InterPro" id="IPR037185">
    <property type="entry name" value="EmrE-like"/>
</dbReference>
<evidence type="ECO:0000256" key="3">
    <source>
        <dbReference type="ARBA" id="ARBA00022448"/>
    </source>
</evidence>
<feature type="transmembrane region" description="Helical" evidence="8">
    <location>
        <begin position="193"/>
        <end position="213"/>
    </location>
</feature>
<keyword evidence="4" id="KW-1003">Cell membrane</keyword>
<evidence type="ECO:0000256" key="1">
    <source>
        <dbReference type="ARBA" id="ARBA00004651"/>
    </source>
</evidence>
<dbReference type="NCBIfam" id="TIGR00688">
    <property type="entry name" value="rarD"/>
    <property type="match status" value="1"/>
</dbReference>
<dbReference type="SUPFAM" id="SSF103481">
    <property type="entry name" value="Multidrug resistance efflux transporter EmrE"/>
    <property type="match status" value="2"/>
</dbReference>
<feature type="transmembrane region" description="Helical" evidence="8">
    <location>
        <begin position="104"/>
        <end position="124"/>
    </location>
</feature>
<evidence type="ECO:0000259" key="9">
    <source>
        <dbReference type="Pfam" id="PF00892"/>
    </source>
</evidence>
<evidence type="ECO:0000256" key="6">
    <source>
        <dbReference type="ARBA" id="ARBA00022989"/>
    </source>
</evidence>
<feature type="transmembrane region" description="Helical" evidence="8">
    <location>
        <begin position="29"/>
        <end position="46"/>
    </location>
</feature>
<keyword evidence="7 8" id="KW-0472">Membrane</keyword>
<keyword evidence="3" id="KW-0813">Transport</keyword>
<dbReference type="Pfam" id="PF00892">
    <property type="entry name" value="EamA"/>
    <property type="match status" value="2"/>
</dbReference>